<name>A0A821S680_9NEOP</name>
<evidence type="ECO:0000313" key="1">
    <source>
        <dbReference type="EMBL" id="CAF4854543.1"/>
    </source>
</evidence>
<reference evidence="1" key="1">
    <citation type="submission" date="2021-02" db="EMBL/GenBank/DDBJ databases">
        <authorList>
            <person name="Steward A R."/>
        </authorList>
    </citation>
    <scope>NUCLEOTIDE SEQUENCE</scope>
</reference>
<comment type="caution">
    <text evidence="1">The sequence shown here is derived from an EMBL/GenBank/DDBJ whole genome shotgun (WGS) entry which is preliminary data.</text>
</comment>
<keyword evidence="2" id="KW-1185">Reference proteome</keyword>
<dbReference type="AlphaFoldDB" id="A0A821S680"/>
<organism evidence="1 2">
    <name type="scientific">Pieris macdunnoughi</name>
    <dbReference type="NCBI Taxonomy" id="345717"/>
    <lineage>
        <taxon>Eukaryota</taxon>
        <taxon>Metazoa</taxon>
        <taxon>Ecdysozoa</taxon>
        <taxon>Arthropoda</taxon>
        <taxon>Hexapoda</taxon>
        <taxon>Insecta</taxon>
        <taxon>Pterygota</taxon>
        <taxon>Neoptera</taxon>
        <taxon>Endopterygota</taxon>
        <taxon>Lepidoptera</taxon>
        <taxon>Glossata</taxon>
        <taxon>Ditrysia</taxon>
        <taxon>Papilionoidea</taxon>
        <taxon>Pieridae</taxon>
        <taxon>Pierinae</taxon>
        <taxon>Pieris</taxon>
    </lineage>
</organism>
<dbReference type="EMBL" id="CAJOBZ010000017">
    <property type="protein sequence ID" value="CAF4854543.1"/>
    <property type="molecule type" value="Genomic_DNA"/>
</dbReference>
<sequence length="90" mass="10134">MPSSSMLCLVNENLSLSKRFLSCHLPPITGLQLQLVVSHAIQQYSDKPPLPPDISPCAQGFQPTWSIARIVYIVGLDYQLFYFGIYTDYP</sequence>
<evidence type="ECO:0000313" key="2">
    <source>
        <dbReference type="Proteomes" id="UP000663880"/>
    </source>
</evidence>
<dbReference type="Proteomes" id="UP000663880">
    <property type="component" value="Unassembled WGS sequence"/>
</dbReference>
<protein>
    <submittedName>
        <fullName evidence="1">Uncharacterized protein</fullName>
    </submittedName>
</protein>
<accession>A0A821S680</accession>
<gene>
    <name evidence="1" type="ORF">PMACD_LOCUS7361</name>
</gene>
<proteinExistence type="predicted"/>